<organism evidence="2 3">
    <name type="scientific">Kazachstania africana (strain ATCC 22294 / BCRC 22015 / CBS 2517 / CECT 1963 / NBRC 1671 / NRRL Y-8276)</name>
    <name type="common">Yeast</name>
    <name type="synonym">Kluyveromyces africanus</name>
    <dbReference type="NCBI Taxonomy" id="1071382"/>
    <lineage>
        <taxon>Eukaryota</taxon>
        <taxon>Fungi</taxon>
        <taxon>Dikarya</taxon>
        <taxon>Ascomycota</taxon>
        <taxon>Saccharomycotina</taxon>
        <taxon>Saccharomycetes</taxon>
        <taxon>Saccharomycetales</taxon>
        <taxon>Saccharomycetaceae</taxon>
        <taxon>Kazachstania</taxon>
    </lineage>
</organism>
<feature type="coiled-coil region" evidence="1">
    <location>
        <begin position="117"/>
        <end position="144"/>
    </location>
</feature>
<evidence type="ECO:0000256" key="1">
    <source>
        <dbReference type="SAM" id="Coils"/>
    </source>
</evidence>
<name>H2APR8_KAZAF</name>
<evidence type="ECO:0000313" key="2">
    <source>
        <dbReference type="EMBL" id="CCF56368.1"/>
    </source>
</evidence>
<protein>
    <submittedName>
        <fullName evidence="2">Uncharacterized protein</fullName>
    </submittedName>
</protein>
<dbReference type="RefSeq" id="XP_003955503.1">
    <property type="nucleotide sequence ID" value="XM_003955454.1"/>
</dbReference>
<evidence type="ECO:0000313" key="3">
    <source>
        <dbReference type="Proteomes" id="UP000005220"/>
    </source>
</evidence>
<reference evidence="2 3" key="1">
    <citation type="journal article" date="2011" name="Proc. Natl. Acad. Sci. U.S.A.">
        <title>Evolutionary erosion of yeast sex chromosomes by mating-type switching accidents.</title>
        <authorList>
            <person name="Gordon J.L."/>
            <person name="Armisen D."/>
            <person name="Proux-Wera E."/>
            <person name="Oheigeartaigh S.S."/>
            <person name="Byrne K.P."/>
            <person name="Wolfe K.H."/>
        </authorList>
    </citation>
    <scope>NUCLEOTIDE SEQUENCE [LARGE SCALE GENOMIC DNA]</scope>
    <source>
        <strain evidence="3">ATCC 22294 / BCRC 22015 / CBS 2517 / CECT 1963 / NBRC 1671 / NRRL Y-8276</strain>
    </source>
</reference>
<dbReference type="AlphaFoldDB" id="H2APR8"/>
<dbReference type="Pfam" id="PF20993">
    <property type="entry name" value="CENPH"/>
    <property type="match status" value="1"/>
</dbReference>
<keyword evidence="1" id="KW-0175">Coiled coil</keyword>
<dbReference type="OrthoDB" id="4035717at2759"/>
<dbReference type="KEGG" id="kaf:KAFR_0B00690"/>
<dbReference type="InParanoid" id="H2APR8"/>
<dbReference type="GeneID" id="13882513"/>
<dbReference type="Proteomes" id="UP000005220">
    <property type="component" value="Chromosome 2"/>
</dbReference>
<dbReference type="STRING" id="1071382.H2APR8"/>
<dbReference type="HOGENOM" id="CLU_096885_1_0_1"/>
<dbReference type="EMBL" id="HE650822">
    <property type="protein sequence ID" value="CCF56368.1"/>
    <property type="molecule type" value="Genomic_DNA"/>
</dbReference>
<accession>H2APR8</accession>
<dbReference type="eggNOG" id="ENOG502S9DX">
    <property type="taxonomic scope" value="Eukaryota"/>
</dbReference>
<proteinExistence type="predicted"/>
<sequence length="191" mass="22355">MIPEEKLRRIVELERKHTQLYHSLLESLDELYMVKAQGDGEPSGEIKLDQNQRHMLEIRRNLQMSMEKSATILKTLDRLNKIKKNEDVVNVEDMIAVRIKELMEDNFQIDSKITKLLSEQNKLLESLRTEKTKYRNLVERLQTVHPKHNRVTVENSSDSDTDADLDEERQLELENETIAELLVALKVYSGV</sequence>
<dbReference type="InterPro" id="IPR048744">
    <property type="entry name" value="MCM16"/>
</dbReference>
<keyword evidence="3" id="KW-1185">Reference proteome</keyword>
<gene>
    <name evidence="2" type="primary">KAFR0B00690</name>
    <name evidence="2" type="ORF">KAFR_0B00690</name>
</gene>
<dbReference type="FunCoup" id="H2APR8">
    <property type="interactions" value="90"/>
</dbReference>